<dbReference type="RefSeq" id="XP_021755126.1">
    <property type="nucleotide sequence ID" value="XM_021899434.1"/>
</dbReference>
<feature type="region of interest" description="Disordered" evidence="3">
    <location>
        <begin position="1"/>
        <end position="42"/>
    </location>
</feature>
<dbReference type="EnsemblPlants" id="AUR62023312-RA">
    <property type="protein sequence ID" value="AUR62023312-RA:cds"/>
    <property type="gene ID" value="AUR62023312"/>
</dbReference>
<feature type="domain" description="K Homology" evidence="4">
    <location>
        <begin position="306"/>
        <end position="379"/>
    </location>
</feature>
<dbReference type="Gramene" id="AUR62023312-RA">
    <property type="protein sequence ID" value="AUR62023312-RA:cds"/>
    <property type="gene ID" value="AUR62023312"/>
</dbReference>
<dbReference type="PROSITE" id="PS50084">
    <property type="entry name" value="KH_TYPE_1"/>
    <property type="match status" value="4"/>
</dbReference>
<dbReference type="OrthoDB" id="442947at2759"/>
<dbReference type="PANTHER" id="PTHR10288">
    <property type="entry name" value="KH DOMAIN CONTAINING RNA BINDING PROTEIN"/>
    <property type="match status" value="1"/>
</dbReference>
<organism evidence="5 6">
    <name type="scientific">Chenopodium quinoa</name>
    <name type="common">Quinoa</name>
    <dbReference type="NCBI Taxonomy" id="63459"/>
    <lineage>
        <taxon>Eukaryota</taxon>
        <taxon>Viridiplantae</taxon>
        <taxon>Streptophyta</taxon>
        <taxon>Embryophyta</taxon>
        <taxon>Tracheophyta</taxon>
        <taxon>Spermatophyta</taxon>
        <taxon>Magnoliopsida</taxon>
        <taxon>eudicotyledons</taxon>
        <taxon>Gunneridae</taxon>
        <taxon>Pentapetalae</taxon>
        <taxon>Caryophyllales</taxon>
        <taxon>Chenopodiaceae</taxon>
        <taxon>Chenopodioideae</taxon>
        <taxon>Atripliceae</taxon>
        <taxon>Chenopodium</taxon>
    </lineage>
</organism>
<feature type="region of interest" description="Disordered" evidence="3">
    <location>
        <begin position="233"/>
        <end position="266"/>
    </location>
</feature>
<proteinExistence type="predicted"/>
<dbReference type="Proteomes" id="UP000596660">
    <property type="component" value="Unplaced"/>
</dbReference>
<reference evidence="5" key="1">
    <citation type="journal article" date="2017" name="Nature">
        <title>The genome of Chenopodium quinoa.</title>
        <authorList>
            <person name="Jarvis D.E."/>
            <person name="Ho Y.S."/>
            <person name="Lightfoot D.J."/>
            <person name="Schmoeckel S.M."/>
            <person name="Li B."/>
            <person name="Borm T.J.A."/>
            <person name="Ohyanagi H."/>
            <person name="Mineta K."/>
            <person name="Michell C.T."/>
            <person name="Saber N."/>
            <person name="Kharbatia N.M."/>
            <person name="Rupper R.R."/>
            <person name="Sharp A.R."/>
            <person name="Dally N."/>
            <person name="Boughton B.A."/>
            <person name="Woo Y.H."/>
            <person name="Gao G."/>
            <person name="Schijlen E.G.W.M."/>
            <person name="Guo X."/>
            <person name="Momin A.A."/>
            <person name="Negrao S."/>
            <person name="Al-Babili S."/>
            <person name="Gehring C."/>
            <person name="Roessner U."/>
            <person name="Jung C."/>
            <person name="Murphy K."/>
            <person name="Arold S.T."/>
            <person name="Gojobori T."/>
            <person name="van der Linden C.G."/>
            <person name="van Loo E.N."/>
            <person name="Jellen E.N."/>
            <person name="Maughan P.J."/>
            <person name="Tester M."/>
        </authorList>
    </citation>
    <scope>NUCLEOTIDE SEQUENCE [LARGE SCALE GENOMIC DNA]</scope>
    <source>
        <strain evidence="5">cv. PI 614886</strain>
    </source>
</reference>
<dbReference type="KEGG" id="cqi:110720407"/>
<dbReference type="SUPFAM" id="SSF54791">
    <property type="entry name" value="Eukaryotic type KH-domain (KH-domain type I)"/>
    <property type="match status" value="4"/>
</dbReference>
<dbReference type="OMA" id="NYAGHER"/>
<feature type="domain" description="K Homology" evidence="4">
    <location>
        <begin position="45"/>
        <end position="116"/>
    </location>
</feature>
<feature type="compositionally biased region" description="Polar residues" evidence="3">
    <location>
        <begin position="651"/>
        <end position="664"/>
    </location>
</feature>
<evidence type="ECO:0000256" key="1">
    <source>
        <dbReference type="ARBA" id="ARBA00022737"/>
    </source>
</evidence>
<dbReference type="InterPro" id="IPR004087">
    <property type="entry name" value="KH_dom"/>
</dbReference>
<feature type="compositionally biased region" description="Polar residues" evidence="3">
    <location>
        <begin position="548"/>
        <end position="596"/>
    </location>
</feature>
<evidence type="ECO:0000313" key="6">
    <source>
        <dbReference type="Proteomes" id="UP000596660"/>
    </source>
</evidence>
<evidence type="ECO:0000313" key="5">
    <source>
        <dbReference type="EnsemblPlants" id="AUR62023312-RA:cds"/>
    </source>
</evidence>
<gene>
    <name evidence="5" type="primary">LOC110720407</name>
</gene>
<name>A0A803M4D9_CHEQI</name>
<feature type="region of interest" description="Disordered" evidence="3">
    <location>
        <begin position="651"/>
        <end position="679"/>
    </location>
</feature>
<dbReference type="GO" id="GO:0003723">
    <property type="term" value="F:RNA binding"/>
    <property type="evidence" value="ECO:0007669"/>
    <property type="project" value="UniProtKB-UniRule"/>
</dbReference>
<dbReference type="Gene3D" id="3.30.310.210">
    <property type="match status" value="2"/>
</dbReference>
<dbReference type="CDD" id="cd22459">
    <property type="entry name" value="KH-I_PEPPER_rpt1_like"/>
    <property type="match status" value="1"/>
</dbReference>
<evidence type="ECO:0000256" key="3">
    <source>
        <dbReference type="SAM" id="MobiDB-lite"/>
    </source>
</evidence>
<keyword evidence="1" id="KW-0677">Repeat</keyword>
<keyword evidence="6" id="KW-1185">Reference proteome</keyword>
<reference evidence="5" key="2">
    <citation type="submission" date="2021-03" db="UniProtKB">
        <authorList>
            <consortium name="EnsemblPlants"/>
        </authorList>
    </citation>
    <scope>IDENTIFICATION</scope>
</reference>
<dbReference type="AlphaFoldDB" id="A0A803M4D9"/>
<feature type="domain" description="K Homology" evidence="4">
    <location>
        <begin position="149"/>
        <end position="224"/>
    </location>
</feature>
<dbReference type="SMART" id="SM00322">
    <property type="entry name" value="KH"/>
    <property type="match status" value="4"/>
</dbReference>
<feature type="compositionally biased region" description="Gly residues" evidence="3">
    <location>
        <begin position="488"/>
        <end position="499"/>
    </location>
</feature>
<feature type="region of interest" description="Disordered" evidence="3">
    <location>
        <begin position="471"/>
        <end position="598"/>
    </location>
</feature>
<dbReference type="InterPro" id="IPR036612">
    <property type="entry name" value="KH_dom_type_1_sf"/>
</dbReference>
<dbReference type="CDD" id="cd22460">
    <property type="entry name" value="KH-I_PEPPER_rpt2_like"/>
    <property type="match status" value="2"/>
</dbReference>
<feature type="compositionally biased region" description="Low complexity" evidence="3">
    <location>
        <begin position="532"/>
        <end position="542"/>
    </location>
</feature>
<evidence type="ECO:0000259" key="4">
    <source>
        <dbReference type="SMART" id="SM00322"/>
    </source>
</evidence>
<evidence type="ECO:0000256" key="2">
    <source>
        <dbReference type="PROSITE-ProRule" id="PRU00117"/>
    </source>
</evidence>
<feature type="domain" description="K Homology" evidence="4">
    <location>
        <begin position="388"/>
        <end position="463"/>
    </location>
</feature>
<protein>
    <recommendedName>
        <fullName evidence="4">K Homology domain-containing protein</fullName>
    </recommendedName>
</protein>
<feature type="compositionally biased region" description="Polar residues" evidence="3">
    <location>
        <begin position="696"/>
        <end position="718"/>
    </location>
</feature>
<dbReference type="InterPro" id="IPR004088">
    <property type="entry name" value="KH_dom_type_1"/>
</dbReference>
<feature type="region of interest" description="Disordered" evidence="3">
    <location>
        <begin position="696"/>
        <end position="728"/>
    </location>
</feature>
<dbReference type="Pfam" id="PF00013">
    <property type="entry name" value="KH_1"/>
    <property type="match status" value="4"/>
</dbReference>
<sequence length="728" mass="79344">MEEDRKGALKGRQGTSFKKKGANKKGRWNNSRPEHIENTQVPNPTDTVYRILCPSKKIGSVIGKGGGIIKVLREETKSKITVSDSIPGSDERVIMIYSPPDKSLNKEADEGNEIMPSHCPAQEALMRVHDRIIEEDLSAGKEDVEDENCMVTARLIVPNNMVGCLIGKGGDVIQRLRSETGASIRVLPSEHLPSCALSTDELVQMQGKPSVLKRALYDVSTLLHQNPRKEKALNYSLPSRGPGFQAVGPPLTNLPPPRGGEPMWSPRDPARHMPPPPWMEDFGRHPGHNHGAFDDDLTRPGVEPSGEYSLKILCSGSKIGGVIGKGGMNVRQLQQETGTSIHVEDASTQSEERVIRVSAFETLRNQRSQTIDAILMLQNKVSDVSEKGIITSRLLVPSNKVGCLLGQGGTVINEMRRRTQADIRVYSKDEKPECASEDEELVQVSGSFAVAKDALAEIASRLRARCLRDATATAEPAPPPPRPLHGYGPTGGYPRGGPLGPDPARMGSAGSYNAVKGGMHDFEPASYPAPPSASRYPNPNSSMESHRYSNPNSSMESHRYSNPNSSMESHRYSNPNSSMESHRYSNPNSSMESHYLSSGISSAPGAGGSFYAKTPEAPGMRMKLHDPYLGGSDPVADIRGASDCYPPAPANYTNYSGPNNTHQGSYPDPKGQSSYHSMAPQQTAYQSTYQNHHQIPYQQNNAQQSPYRNMNSQHSAYQSVPAHGSYQY</sequence>
<keyword evidence="2" id="KW-0694">RNA-binding</keyword>
<dbReference type="GeneID" id="110720407"/>
<feature type="compositionally biased region" description="Basic residues" evidence="3">
    <location>
        <begin position="17"/>
        <end position="27"/>
    </location>
</feature>
<accession>A0A803M4D9</accession>